<comment type="caution">
    <text evidence="2">The sequence shown here is derived from an EMBL/GenBank/DDBJ whole genome shotgun (WGS) entry which is preliminary data.</text>
</comment>
<evidence type="ECO:0000313" key="2">
    <source>
        <dbReference type="EMBL" id="PYE41180.1"/>
    </source>
</evidence>
<dbReference type="SMART" id="SM00382">
    <property type="entry name" value="AAA"/>
    <property type="match status" value="1"/>
</dbReference>
<dbReference type="SUPFAM" id="SSF52540">
    <property type="entry name" value="P-loop containing nucleoside triphosphate hydrolases"/>
    <property type="match status" value="1"/>
</dbReference>
<dbReference type="InterPro" id="IPR003593">
    <property type="entry name" value="AAA+_ATPase"/>
</dbReference>
<reference evidence="2 3" key="1">
    <citation type="submission" date="2018-06" db="EMBL/GenBank/DDBJ databases">
        <title>Genomic Encyclopedia of Type Strains, Phase III (KMG-III): the genomes of soil and plant-associated and newly described type strains.</title>
        <authorList>
            <person name="Whitman W."/>
        </authorList>
    </citation>
    <scope>NUCLEOTIDE SEQUENCE [LARGE SCALE GENOMIC DNA]</scope>
    <source>
        <strain evidence="2 3">CECT 5889</strain>
    </source>
</reference>
<dbReference type="Pfam" id="PF07728">
    <property type="entry name" value="AAA_5"/>
    <property type="match status" value="2"/>
</dbReference>
<dbReference type="PANTHER" id="PTHR37291">
    <property type="entry name" value="5-METHYLCYTOSINE-SPECIFIC RESTRICTION ENZYME B"/>
    <property type="match status" value="1"/>
</dbReference>
<dbReference type="PANTHER" id="PTHR37291:SF1">
    <property type="entry name" value="TYPE IV METHYL-DIRECTED RESTRICTION ENZYME ECOKMCRB SUBUNIT"/>
    <property type="match status" value="1"/>
</dbReference>
<proteinExistence type="predicted"/>
<dbReference type="InterPro" id="IPR052934">
    <property type="entry name" value="Methyl-DNA_Rec/Restrict_Enz"/>
</dbReference>
<evidence type="ECO:0000259" key="1">
    <source>
        <dbReference type="SMART" id="SM00382"/>
    </source>
</evidence>
<keyword evidence="3" id="KW-1185">Reference proteome</keyword>
<dbReference type="GO" id="GO:0016887">
    <property type="term" value="F:ATP hydrolysis activity"/>
    <property type="evidence" value="ECO:0007669"/>
    <property type="project" value="InterPro"/>
</dbReference>
<dbReference type="Proteomes" id="UP000247746">
    <property type="component" value="Unassembled WGS sequence"/>
</dbReference>
<dbReference type="Gene3D" id="3.40.50.300">
    <property type="entry name" value="P-loop containing nucleotide triphosphate hydrolases"/>
    <property type="match status" value="2"/>
</dbReference>
<dbReference type="AlphaFoldDB" id="A0A2V4V8V6"/>
<name>A0A2V4V8V6_9GAMM</name>
<dbReference type="EMBL" id="QJSU01000001">
    <property type="protein sequence ID" value="PYE41180.1"/>
    <property type="molecule type" value="Genomic_DNA"/>
</dbReference>
<protein>
    <submittedName>
        <fullName evidence="2">Dynein-related subfamily AAA family protein</fullName>
    </submittedName>
</protein>
<evidence type="ECO:0000313" key="3">
    <source>
        <dbReference type="Proteomes" id="UP000247746"/>
    </source>
</evidence>
<organism evidence="2 3">
    <name type="scientific">Psychrobacter fozii</name>
    <dbReference type="NCBI Taxonomy" id="198480"/>
    <lineage>
        <taxon>Bacteria</taxon>
        <taxon>Pseudomonadati</taxon>
        <taxon>Pseudomonadota</taxon>
        <taxon>Gammaproteobacteria</taxon>
        <taxon>Moraxellales</taxon>
        <taxon>Moraxellaceae</taxon>
        <taxon>Psychrobacter</taxon>
    </lineage>
</organism>
<sequence>MDQVVIKNSDTDSPSLVTKEEWKIVLNDESFMSNNYKFALSIFFLEHNHKATCKFLADKYNMSPFSLSGFITQFSARVQEKLNKFEIVTEEGAKSFWLVTMTGKKVAGSLFEWKMREELVDAITELDYVNKNYLDIVNLGALIDYINKDLSEFIIKFRKERKILSNKERATTSGILFKYKSDDVDWAINEGGHNEIQYHIFLRDDKVGYGLGFNAQYVPFSNDKTSLELIKPFVNSFLSIQNSDVVETLKNRGFEIDLTSLKSMGEGGYNLFGRVVSLTGNKLSLIDYYSIINDLKGDLFEAYKKNFKLTNELTVNEQPITNPLLQEISELLLANKNLILTGAPGTGKTYLAKTLAEEWGAEYELIQFHPSYDYTDFVEGLRPIQNENGEVGFELRDGSFKNFCKRALKNQANQELDNFDQAYASFIEDVAEKGLELATRVQGNPFRITINKKGDCVAIPDTIKQTPMIVTKSYIQTYFETGKVIDWKPYLIPICNYIKEKYALRMSDTGDKNKKFIIILDEINRAEISKVLGELFFSIDPGYRGESGRVTTQYANLQTDEDVFKEGFYIPDNVYIIGTMNDIDRSVESFDFAMRRRFAWKEIKSADRLSMWEGQIDDWAEEAEQRLMDLNKAIESVQGLNSAYHVGPSYFLKLANYDGDFDKLWTYHLESLLFEYLRGYPDAEQQIQGLKDAYNLQLGFDDDRNDG</sequence>
<accession>A0A2V4V8V6</accession>
<dbReference type="OrthoDB" id="9781481at2"/>
<dbReference type="GO" id="GO:0005524">
    <property type="term" value="F:ATP binding"/>
    <property type="evidence" value="ECO:0007669"/>
    <property type="project" value="InterPro"/>
</dbReference>
<dbReference type="InterPro" id="IPR027417">
    <property type="entry name" value="P-loop_NTPase"/>
</dbReference>
<dbReference type="InterPro" id="IPR011704">
    <property type="entry name" value="ATPase_dyneun-rel_AAA"/>
</dbReference>
<gene>
    <name evidence="2" type="ORF">DFP82_101503</name>
</gene>
<dbReference type="RefSeq" id="WP_110922135.1">
    <property type="nucleotide sequence ID" value="NZ_QJSU01000001.1"/>
</dbReference>
<feature type="domain" description="AAA+ ATPase" evidence="1">
    <location>
        <begin position="334"/>
        <end position="604"/>
    </location>
</feature>